<evidence type="ECO:0000256" key="7">
    <source>
        <dbReference type="ARBA" id="ARBA00022741"/>
    </source>
</evidence>
<dbReference type="GO" id="GO:0006190">
    <property type="term" value="P:inosine salvage"/>
    <property type="evidence" value="ECO:0007669"/>
    <property type="project" value="InterPro"/>
</dbReference>
<evidence type="ECO:0000313" key="14">
    <source>
        <dbReference type="EnsemblProtists" id="EOD31717"/>
    </source>
</evidence>
<keyword evidence="15" id="KW-1185">Reference proteome</keyword>
<dbReference type="Pfam" id="PF06437">
    <property type="entry name" value="ISN1"/>
    <property type="match status" value="1"/>
</dbReference>
<dbReference type="HOGENOM" id="CLU_031816_0_0_1"/>
<comment type="subunit">
    <text evidence="3">Homotetramer.</text>
</comment>
<accession>A0A0D3K7I2</accession>
<name>A0A0D3K7I2_EMIH1</name>
<reference evidence="15" key="1">
    <citation type="journal article" date="2013" name="Nature">
        <title>Pan genome of the phytoplankton Emiliania underpins its global distribution.</title>
        <authorList>
            <person name="Read B.A."/>
            <person name="Kegel J."/>
            <person name="Klute M.J."/>
            <person name="Kuo A."/>
            <person name="Lefebvre S.C."/>
            <person name="Maumus F."/>
            <person name="Mayer C."/>
            <person name="Miller J."/>
            <person name="Monier A."/>
            <person name="Salamov A."/>
            <person name="Young J."/>
            <person name="Aguilar M."/>
            <person name="Claverie J.M."/>
            <person name="Frickenhaus S."/>
            <person name="Gonzalez K."/>
            <person name="Herman E.K."/>
            <person name="Lin Y.C."/>
            <person name="Napier J."/>
            <person name="Ogata H."/>
            <person name="Sarno A.F."/>
            <person name="Shmutz J."/>
            <person name="Schroeder D."/>
            <person name="de Vargas C."/>
            <person name="Verret F."/>
            <person name="von Dassow P."/>
            <person name="Valentin K."/>
            <person name="Van de Peer Y."/>
            <person name="Wheeler G."/>
            <person name="Dacks J.B."/>
            <person name="Delwiche C.F."/>
            <person name="Dyhrman S.T."/>
            <person name="Glockner G."/>
            <person name="John U."/>
            <person name="Richards T."/>
            <person name="Worden A.Z."/>
            <person name="Zhang X."/>
            <person name="Grigoriev I.V."/>
            <person name="Allen A.E."/>
            <person name="Bidle K."/>
            <person name="Borodovsky M."/>
            <person name="Bowler C."/>
            <person name="Brownlee C."/>
            <person name="Cock J.M."/>
            <person name="Elias M."/>
            <person name="Gladyshev V.N."/>
            <person name="Groth M."/>
            <person name="Guda C."/>
            <person name="Hadaegh A."/>
            <person name="Iglesias-Rodriguez M.D."/>
            <person name="Jenkins J."/>
            <person name="Jones B.M."/>
            <person name="Lawson T."/>
            <person name="Leese F."/>
            <person name="Lindquist E."/>
            <person name="Lobanov A."/>
            <person name="Lomsadze A."/>
            <person name="Malik S.B."/>
            <person name="Marsh M.E."/>
            <person name="Mackinder L."/>
            <person name="Mock T."/>
            <person name="Mueller-Roeber B."/>
            <person name="Pagarete A."/>
            <person name="Parker M."/>
            <person name="Probert I."/>
            <person name="Quesneville H."/>
            <person name="Raines C."/>
            <person name="Rensing S.A."/>
            <person name="Riano-Pachon D.M."/>
            <person name="Richier S."/>
            <person name="Rokitta S."/>
            <person name="Shiraiwa Y."/>
            <person name="Soanes D.M."/>
            <person name="van der Giezen M."/>
            <person name="Wahlund T.M."/>
            <person name="Williams B."/>
            <person name="Wilson W."/>
            <person name="Wolfe G."/>
            <person name="Wurch L.L."/>
        </authorList>
    </citation>
    <scope>NUCLEOTIDE SEQUENCE</scope>
</reference>
<dbReference type="PANTHER" id="PTHR28213">
    <property type="entry name" value="IMP-SPECIFIC 5'-NUCLEOTIDASE 1"/>
    <property type="match status" value="1"/>
</dbReference>
<keyword evidence="7" id="KW-0547">Nucleotide-binding</keyword>
<dbReference type="KEGG" id="ehx:EMIHUDRAFT_231552"/>
<proteinExistence type="inferred from homology"/>
<evidence type="ECO:0000256" key="12">
    <source>
        <dbReference type="ARBA" id="ARBA00047413"/>
    </source>
</evidence>
<evidence type="ECO:0000256" key="5">
    <source>
        <dbReference type="ARBA" id="ARBA00015544"/>
    </source>
</evidence>
<dbReference type="RefSeq" id="XP_005784146.1">
    <property type="nucleotide sequence ID" value="XM_005784089.1"/>
</dbReference>
<evidence type="ECO:0000256" key="3">
    <source>
        <dbReference type="ARBA" id="ARBA00011881"/>
    </source>
</evidence>
<dbReference type="STRING" id="2903.R1D9Z4"/>
<dbReference type="Proteomes" id="UP000013827">
    <property type="component" value="Unassembled WGS sequence"/>
</dbReference>
<dbReference type="PANTHER" id="PTHR28213:SF1">
    <property type="entry name" value="IMP-SPECIFIC 5'-NUCLEOTIDASE 1"/>
    <property type="match status" value="1"/>
</dbReference>
<dbReference type="AlphaFoldDB" id="A0A0D3K7I2"/>
<dbReference type="GeneID" id="17276972"/>
<evidence type="ECO:0000313" key="15">
    <source>
        <dbReference type="Proteomes" id="UP000013827"/>
    </source>
</evidence>
<dbReference type="GO" id="GO:0009117">
    <property type="term" value="P:nucleotide metabolic process"/>
    <property type="evidence" value="ECO:0007669"/>
    <property type="project" value="UniProtKB-KW"/>
</dbReference>
<keyword evidence="11" id="KW-0546">Nucleotide metabolism</keyword>
<organism evidence="14 15">
    <name type="scientific">Emiliania huxleyi (strain CCMP1516)</name>
    <dbReference type="NCBI Taxonomy" id="280463"/>
    <lineage>
        <taxon>Eukaryota</taxon>
        <taxon>Haptista</taxon>
        <taxon>Haptophyta</taxon>
        <taxon>Prymnesiophyceae</taxon>
        <taxon>Isochrysidales</taxon>
        <taxon>Noelaerhabdaceae</taxon>
        <taxon>Emiliania</taxon>
    </lineage>
</organism>
<evidence type="ECO:0000256" key="9">
    <source>
        <dbReference type="ARBA" id="ARBA00022840"/>
    </source>
</evidence>
<dbReference type="eggNOG" id="ENOG502QR24">
    <property type="taxonomic scope" value="Eukaryota"/>
</dbReference>
<dbReference type="GO" id="GO:0071592">
    <property type="term" value="P:nicotinic acid riboside biosynthetic process"/>
    <property type="evidence" value="ECO:0007669"/>
    <property type="project" value="TreeGrafter"/>
</dbReference>
<protein>
    <recommendedName>
        <fullName evidence="5">IMP-specific 5'-nucleotidase 1</fullName>
        <ecNumber evidence="4">3.1.3.99</ecNumber>
    </recommendedName>
</protein>
<dbReference type="EnsemblProtists" id="EOD31717">
    <property type="protein sequence ID" value="EOD31717"/>
    <property type="gene ID" value="EMIHUDRAFT_231552"/>
</dbReference>
<keyword evidence="10" id="KW-0460">Magnesium</keyword>
<keyword evidence="9" id="KW-0067">ATP-binding</keyword>
<evidence type="ECO:0000256" key="8">
    <source>
        <dbReference type="ARBA" id="ARBA00022801"/>
    </source>
</evidence>
<evidence type="ECO:0000256" key="1">
    <source>
        <dbReference type="ARBA" id="ARBA00001946"/>
    </source>
</evidence>
<dbReference type="GO" id="GO:0005524">
    <property type="term" value="F:ATP binding"/>
    <property type="evidence" value="ECO:0007669"/>
    <property type="project" value="UniProtKB-KW"/>
</dbReference>
<dbReference type="GO" id="GO:0008253">
    <property type="term" value="F:5'-nucleotidase activity"/>
    <property type="evidence" value="ECO:0007669"/>
    <property type="project" value="InterPro"/>
</dbReference>
<evidence type="ECO:0000256" key="10">
    <source>
        <dbReference type="ARBA" id="ARBA00022842"/>
    </source>
</evidence>
<dbReference type="GO" id="GO:0000287">
    <property type="term" value="F:magnesium ion binding"/>
    <property type="evidence" value="ECO:0007669"/>
    <property type="project" value="InterPro"/>
</dbReference>
<evidence type="ECO:0000256" key="4">
    <source>
        <dbReference type="ARBA" id="ARBA00012894"/>
    </source>
</evidence>
<comment type="cofactor">
    <cofactor evidence="1">
        <name>Mg(2+)</name>
        <dbReference type="ChEBI" id="CHEBI:18420"/>
    </cofactor>
</comment>
<feature type="region of interest" description="Disordered" evidence="13">
    <location>
        <begin position="44"/>
        <end position="63"/>
    </location>
</feature>
<dbReference type="InterPro" id="IPR009453">
    <property type="entry name" value="ISN1"/>
</dbReference>
<keyword evidence="6" id="KW-0479">Metal-binding</keyword>
<reference evidence="14" key="2">
    <citation type="submission" date="2024-10" db="UniProtKB">
        <authorList>
            <consortium name="EnsemblProtists"/>
        </authorList>
    </citation>
    <scope>IDENTIFICATION</scope>
</reference>
<comment type="similarity">
    <text evidence="2">Belongs to the ISN1 family.</text>
</comment>
<feature type="compositionally biased region" description="Basic and acidic residues" evidence="13">
    <location>
        <begin position="49"/>
        <end position="59"/>
    </location>
</feature>
<evidence type="ECO:0000256" key="13">
    <source>
        <dbReference type="SAM" id="MobiDB-lite"/>
    </source>
</evidence>
<dbReference type="EC" id="3.1.3.99" evidence="4"/>
<comment type="catalytic activity">
    <reaction evidence="12">
        <text>IMP + H2O = inosine + phosphate</text>
        <dbReference type="Rhea" id="RHEA:27718"/>
        <dbReference type="ChEBI" id="CHEBI:15377"/>
        <dbReference type="ChEBI" id="CHEBI:17596"/>
        <dbReference type="ChEBI" id="CHEBI:43474"/>
        <dbReference type="ChEBI" id="CHEBI:58053"/>
        <dbReference type="EC" id="3.1.3.99"/>
    </reaction>
</comment>
<keyword evidence="8" id="KW-0378">Hydrolase</keyword>
<dbReference type="PaxDb" id="2903-EOD31717"/>
<sequence length="396" mass="43837">MSPSARELAFSAAGALAGIAAMLALQRALLTGSRAVTLAMQQSEEDQGEITRGRAKHDMTPSQLARRQAADPLISLMLDLLDRLSLTEACAVAEDLIAEHLEAAQREDAPPTELSTLAPRQPLRVLVSNEFGRLWQPLHLREALIDYDNEATLPPARCLKAHVTCRQYVPATFRELRNICNLAQALCSRVFVVGGQCNYLARCRAEGGVATLYMVPPSEWRLPEMERWRPQQLQRLLDVAQRALLDGAARTACAARMHMADKVKLVRKERAVGVLYEAEEHRAELQTHAMLDELAVHARQAVREEQRTNAALRSMPFCAFNGGRDVFVDVGSKDLGIASLQRIVGATPQSTLHMGDQFTQTGNDLLARRACGTLWVDSPEETAVLLRYMLRMRAKG</sequence>
<evidence type="ECO:0000256" key="6">
    <source>
        <dbReference type="ARBA" id="ARBA00022723"/>
    </source>
</evidence>
<dbReference type="GO" id="GO:0071590">
    <property type="term" value="P:nicotinamide riboside biosynthetic process"/>
    <property type="evidence" value="ECO:0007669"/>
    <property type="project" value="TreeGrafter"/>
</dbReference>
<evidence type="ECO:0000256" key="2">
    <source>
        <dbReference type="ARBA" id="ARBA00005307"/>
    </source>
</evidence>
<evidence type="ECO:0000256" key="11">
    <source>
        <dbReference type="ARBA" id="ARBA00023080"/>
    </source>
</evidence>